<reference evidence="1 2" key="1">
    <citation type="journal article" date="2020" name="Appl. Environ. Microbiol.">
        <title>Genomic Characteristics of a Novel Species of Ammonia-Oxidizing Archaea from the Jiulong River Estuary.</title>
        <authorList>
            <person name="Zou D."/>
            <person name="Wan R."/>
            <person name="Han L."/>
            <person name="Xu M.N."/>
            <person name="Liu Y."/>
            <person name="Liu H."/>
            <person name="Kao S.J."/>
            <person name="Li M."/>
        </authorList>
    </citation>
    <scope>NUCLEOTIDE SEQUENCE [LARGE SCALE GENOMIC DNA]</scope>
    <source>
        <strain evidence="1">W2bin3</strain>
    </source>
</reference>
<proteinExistence type="predicted"/>
<accession>A0AC60W2T4</accession>
<dbReference type="EMBL" id="JACENC010000137">
    <property type="protein sequence ID" value="MBA4453988.1"/>
    <property type="molecule type" value="Genomic_DNA"/>
</dbReference>
<comment type="caution">
    <text evidence="1">The sequence shown here is derived from an EMBL/GenBank/DDBJ whole genome shotgun (WGS) entry which is preliminary data.</text>
</comment>
<protein>
    <submittedName>
        <fullName evidence="1">Uncharacterized protein</fullName>
    </submittedName>
</protein>
<gene>
    <name evidence="1" type="ORF">H2B05_03485</name>
</gene>
<dbReference type="Proteomes" id="UP000526786">
    <property type="component" value="Unassembled WGS sequence"/>
</dbReference>
<evidence type="ECO:0000313" key="2">
    <source>
        <dbReference type="Proteomes" id="UP000526786"/>
    </source>
</evidence>
<sequence length="121" mass="14219">MSNIYALKKEGLSETKTREALEKLLVDRKNEFREISDMILPKTSLEPIKNWEEFVLNFCLDVNDAFKTWSGEMNLNSNSPQKALTILRQLSRNKTSMNQLSHLMNISYDLAEEFKEIYKRL</sequence>
<organism evidence="1 2">
    <name type="scientific">Candidatus Nitrosomaritimum aestuariumsis</name>
    <dbReference type="NCBI Taxonomy" id="3342354"/>
    <lineage>
        <taxon>Archaea</taxon>
        <taxon>Nitrososphaerota</taxon>
        <taxon>Nitrososphaeria</taxon>
        <taxon>Nitrosopumilales</taxon>
        <taxon>Nitrosopumilaceae</taxon>
        <taxon>Candidatus Nitrosomaritimum</taxon>
    </lineage>
</organism>
<name>A0AC60W2T4_9ARCH</name>
<evidence type="ECO:0000313" key="1">
    <source>
        <dbReference type="EMBL" id="MBA4453988.1"/>
    </source>
</evidence>